<sequence>MTQPRNRNDPPIDVDMFKADMTETKLGISNLSKLSKQLGRLWSLPAGDSFVDVHDETAEGKQGAFVDRFSNDDLRGLRTQLNHRLDVSTKDYNKTYGKYSKLAVKKERRRVGTGGAFRKPATINADMASFFSAVANTPDNFFSFVLDKLRYKFWEGTYQNKPVMPQMLTKMFTIYIGVNTLTLPSNRRIVEFGFDDPMVQSFRNTFEDESKNYEAVRNSYVDLLSRYGSDISGYHVTDANNVQKKKSEVDATDFIFRWIIKNNAGAITGGDLDAAGARDIDHALRSPKVMSKLRDVMRPRLRDPNTLNSYLSRDDLDEIAQSKYVFGPGPDGQSYDIQFFGGLQKIISPNINRSPVDNSGNPLVIAGQNQSDMSADETVLNAYTDAAREFKNRPATIKEYARKDENATIAMDDAVRDAALGAIGAA</sequence>
<protein>
    <submittedName>
        <fullName evidence="1">Uncharacterized protein</fullName>
    </submittedName>
</protein>
<accession>A0A481ZER2</accession>
<organism evidence="1">
    <name type="scientific">Pithovirus LCPAC404</name>
    <dbReference type="NCBI Taxonomy" id="2506597"/>
    <lineage>
        <taxon>Viruses</taxon>
        <taxon>Pithoviruses</taxon>
    </lineage>
</organism>
<dbReference type="EMBL" id="MK500598">
    <property type="protein sequence ID" value="QBK93570.1"/>
    <property type="molecule type" value="Genomic_DNA"/>
</dbReference>
<gene>
    <name evidence="1" type="ORF">LCPAC404_02740</name>
</gene>
<name>A0A481ZER2_9VIRU</name>
<proteinExistence type="predicted"/>
<reference evidence="1" key="1">
    <citation type="journal article" date="2019" name="MBio">
        <title>Virus Genomes from Deep Sea Sediments Expand the Ocean Megavirome and Support Independent Origins of Viral Gigantism.</title>
        <authorList>
            <person name="Backstrom D."/>
            <person name="Yutin N."/>
            <person name="Jorgensen S.L."/>
            <person name="Dharamshi J."/>
            <person name="Homa F."/>
            <person name="Zaremba-Niedwiedzka K."/>
            <person name="Spang A."/>
            <person name="Wolf Y.I."/>
            <person name="Koonin E.V."/>
            <person name="Ettema T.J."/>
        </authorList>
    </citation>
    <scope>NUCLEOTIDE SEQUENCE</scope>
</reference>
<evidence type="ECO:0000313" key="1">
    <source>
        <dbReference type="EMBL" id="QBK93570.1"/>
    </source>
</evidence>